<name>A0A420I601_9PEZI</name>
<dbReference type="Proteomes" id="UP000285405">
    <property type="component" value="Unassembled WGS sequence"/>
</dbReference>
<dbReference type="OrthoDB" id="5366332at2759"/>
<gene>
    <name evidence="2" type="ORF">GcC1_125017</name>
</gene>
<organism evidence="2 3">
    <name type="scientific">Golovinomyces cichoracearum</name>
    <dbReference type="NCBI Taxonomy" id="62708"/>
    <lineage>
        <taxon>Eukaryota</taxon>
        <taxon>Fungi</taxon>
        <taxon>Dikarya</taxon>
        <taxon>Ascomycota</taxon>
        <taxon>Pezizomycotina</taxon>
        <taxon>Leotiomycetes</taxon>
        <taxon>Erysiphales</taxon>
        <taxon>Erysiphaceae</taxon>
        <taxon>Golovinomyces</taxon>
    </lineage>
</organism>
<feature type="region of interest" description="Disordered" evidence="1">
    <location>
        <begin position="262"/>
        <end position="295"/>
    </location>
</feature>
<evidence type="ECO:0000313" key="2">
    <source>
        <dbReference type="EMBL" id="RKF65128.1"/>
    </source>
</evidence>
<protein>
    <submittedName>
        <fullName evidence="2">Uncharacterized protein</fullName>
    </submittedName>
</protein>
<proteinExistence type="predicted"/>
<feature type="compositionally biased region" description="Basic and acidic residues" evidence="1">
    <location>
        <begin position="276"/>
        <end position="290"/>
    </location>
</feature>
<comment type="caution">
    <text evidence="2">The sequence shown here is derived from an EMBL/GenBank/DDBJ whole genome shotgun (WGS) entry which is preliminary data.</text>
</comment>
<dbReference type="AlphaFoldDB" id="A0A420I601"/>
<sequence length="311" mass="35455">MPLEEQTIYYSPATEPCLDRPKSSFSTVSEAATFYSAHEIPQSQFISNYENPNSIGGIKLLQKRKNSQSFVLPRLNRQDSGYAAYSGDTPSPPTSSFNFRSKTKKGSRIGSESRSPKSHRTRSTHAHLQPSNFHSQYHRQRKIHSRLVTYNNRPYHLYQQTYLTQYPSFTLCEWKAKEITSDEDFQRAFPQAPVPSTIHYWTSDNTRRLEYAAIDAASSGVRGFLFRLVPDCILPAQIRRTRFFGHDGAKGQKEGSVRRYRLTLPDETEQDGGTLDDGKKSKNCSRETGSKRPGLLRKWSTGLKFGSSLKH</sequence>
<evidence type="ECO:0000256" key="1">
    <source>
        <dbReference type="SAM" id="MobiDB-lite"/>
    </source>
</evidence>
<dbReference type="EMBL" id="MCBR01012556">
    <property type="protein sequence ID" value="RKF65128.1"/>
    <property type="molecule type" value="Genomic_DNA"/>
</dbReference>
<feature type="compositionally biased region" description="Basic residues" evidence="1">
    <location>
        <begin position="116"/>
        <end position="125"/>
    </location>
</feature>
<feature type="region of interest" description="Disordered" evidence="1">
    <location>
        <begin position="81"/>
        <end position="138"/>
    </location>
</feature>
<evidence type="ECO:0000313" key="3">
    <source>
        <dbReference type="Proteomes" id="UP000285405"/>
    </source>
</evidence>
<reference evidence="2 3" key="1">
    <citation type="journal article" date="2018" name="BMC Genomics">
        <title>Comparative genome analyses reveal sequence features reflecting distinct modes of host-adaptation between dicot and monocot powdery mildew.</title>
        <authorList>
            <person name="Wu Y."/>
            <person name="Ma X."/>
            <person name="Pan Z."/>
            <person name="Kale S.D."/>
            <person name="Song Y."/>
            <person name="King H."/>
            <person name="Zhang Q."/>
            <person name="Presley C."/>
            <person name="Deng X."/>
            <person name="Wei C.I."/>
            <person name="Xiao S."/>
        </authorList>
    </citation>
    <scope>NUCLEOTIDE SEQUENCE [LARGE SCALE GENOMIC DNA]</scope>
    <source>
        <strain evidence="2">UCSC1</strain>
    </source>
</reference>
<accession>A0A420I601</accession>